<dbReference type="OrthoDB" id="10545550at2759"/>
<evidence type="ECO:0000256" key="1">
    <source>
        <dbReference type="SAM" id="MobiDB-lite"/>
    </source>
</evidence>
<gene>
    <name evidence="2" type="ORF">BAE44_0021090</name>
</gene>
<evidence type="ECO:0000313" key="3">
    <source>
        <dbReference type="Proteomes" id="UP000095767"/>
    </source>
</evidence>
<feature type="region of interest" description="Disordered" evidence="1">
    <location>
        <begin position="200"/>
        <end position="246"/>
    </location>
</feature>
<dbReference type="EMBL" id="LWDX02058341">
    <property type="protein sequence ID" value="OEL17891.1"/>
    <property type="molecule type" value="Genomic_DNA"/>
</dbReference>
<organism evidence="2 3">
    <name type="scientific">Dichanthelium oligosanthes</name>
    <dbReference type="NCBI Taxonomy" id="888268"/>
    <lineage>
        <taxon>Eukaryota</taxon>
        <taxon>Viridiplantae</taxon>
        <taxon>Streptophyta</taxon>
        <taxon>Embryophyta</taxon>
        <taxon>Tracheophyta</taxon>
        <taxon>Spermatophyta</taxon>
        <taxon>Magnoliopsida</taxon>
        <taxon>Liliopsida</taxon>
        <taxon>Poales</taxon>
        <taxon>Poaceae</taxon>
        <taxon>PACMAD clade</taxon>
        <taxon>Panicoideae</taxon>
        <taxon>Panicodae</taxon>
        <taxon>Paniceae</taxon>
        <taxon>Dichantheliinae</taxon>
        <taxon>Dichanthelium</taxon>
    </lineage>
</organism>
<sequence>MDPPSPDSTISSASAFDELALDVPLPTDPLPVRPPFESPTWYRDTWLYAQALRDRIKARRQARAKVQGKVGITPWHQRTRLRGQRDRAIRHEFCRLGSHLPHRESRALLLPSPTCQQRKRWVDLAVAALRQLQVDGFTGVGVLRTLFERSIQPLKARAYPMFEYAGPTDLTRESEVELERTEVEVRMKAVLKNEVRINVGLANHPQPRSLTYNPPHDEGKKEANRAKAEQQRVEKREKERRKAAQA</sequence>
<dbReference type="PANTHER" id="PTHR33026:SF7">
    <property type="entry name" value="OS03G0100275 PROTEIN"/>
    <property type="match status" value="1"/>
</dbReference>
<proteinExistence type="predicted"/>
<comment type="caution">
    <text evidence="2">The sequence shown here is derived from an EMBL/GenBank/DDBJ whole genome shotgun (WGS) entry which is preliminary data.</text>
</comment>
<dbReference type="PANTHER" id="PTHR33026">
    <property type="entry name" value="OS06G0360600 PROTEIN"/>
    <property type="match status" value="1"/>
</dbReference>
<reference evidence="2 3" key="1">
    <citation type="submission" date="2016-09" db="EMBL/GenBank/DDBJ databases">
        <title>The draft genome of Dichanthelium oligosanthes: A C3 panicoid grass species.</title>
        <authorList>
            <person name="Studer A.J."/>
            <person name="Schnable J.C."/>
            <person name="Brutnell T.P."/>
        </authorList>
    </citation>
    <scope>NUCLEOTIDE SEQUENCE [LARGE SCALE GENOMIC DNA]</scope>
    <source>
        <strain evidence="3">cv. Kellogg 1175</strain>
        <tissue evidence="2">Leaf</tissue>
    </source>
</reference>
<name>A0A1E5UYE9_9POAL</name>
<keyword evidence="3" id="KW-1185">Reference proteome</keyword>
<accession>A0A1E5UYE9</accession>
<evidence type="ECO:0000313" key="2">
    <source>
        <dbReference type="EMBL" id="OEL17891.1"/>
    </source>
</evidence>
<dbReference type="Proteomes" id="UP000095767">
    <property type="component" value="Unassembled WGS sequence"/>
</dbReference>
<protein>
    <submittedName>
        <fullName evidence="2">Uncharacterized protein</fullName>
    </submittedName>
</protein>
<feature type="compositionally biased region" description="Basic and acidic residues" evidence="1">
    <location>
        <begin position="215"/>
        <end position="246"/>
    </location>
</feature>
<dbReference type="AlphaFoldDB" id="A0A1E5UYE9"/>